<dbReference type="InterPro" id="IPR029151">
    <property type="entry name" value="Sensor-like_sf"/>
</dbReference>
<keyword evidence="6" id="KW-0808">Transferase</keyword>
<accession>A0A317C937</accession>
<dbReference type="InterPro" id="IPR036890">
    <property type="entry name" value="HATPase_C_sf"/>
</dbReference>
<evidence type="ECO:0000256" key="3">
    <source>
        <dbReference type="ARBA" id="ARBA00012438"/>
    </source>
</evidence>
<feature type="transmembrane region" description="Helical" evidence="11">
    <location>
        <begin position="24"/>
        <end position="46"/>
    </location>
</feature>
<dbReference type="Proteomes" id="UP000245539">
    <property type="component" value="Unassembled WGS sequence"/>
</dbReference>
<dbReference type="SMART" id="SM00304">
    <property type="entry name" value="HAMP"/>
    <property type="match status" value="1"/>
</dbReference>
<dbReference type="GO" id="GO:0005886">
    <property type="term" value="C:plasma membrane"/>
    <property type="evidence" value="ECO:0007669"/>
    <property type="project" value="UniProtKB-SubCell"/>
</dbReference>
<name>A0A317C937_9GAMM</name>
<dbReference type="SUPFAM" id="SSF158472">
    <property type="entry name" value="HAMP domain-like"/>
    <property type="match status" value="1"/>
</dbReference>
<sequence>MKLPRQLHPKYYWNKLQRNVRYKLLLLVLIPIVLVIPLAVGGAIYWGHNLTYDQLYIKVNTDLSVSNNAFQRLQVDYQHRLERFAESYVFREAWTKHNKASIHSQVDQLKKDAGFSYLNFHEAFRYIGNNQTPLIDLGRPSKLQQQALNGQAVTGIEIFNQDELKAISESLARQVYLPLIETQYATPTERKVEDRGMMIRTLYPVKDKDGKVWAILDAGILLNGDFTLVDTIRDLVYGPGSLPEDSLGTVTLFLDDVRISTNVPLRRGERALGTRVSEVVRHQVLDQGENWVDRAFVVNDWYISGYTPIHDVDGKRVGILYAGYLETPFRNSLWQAIFALIALLVILLALSMLLSFQSAKSIFSPLERLNRVIRQVRRGHHARVGKVKSRDEIGELAREFDSLLDLLQQRNQEVNSWANELESKVERRTAELSRRNEELSHTIKILSQTRRKLVVAEKLAALGELTAGVAHEINNPAAVILGNMDMLSAVLGEDAKPVQQEINLVIEQIYRIQEILNNLLQYARPGTYSAHLETVDTNEVVKQTFQLVEHLRKQKQFTLEANYTATQPIEINAHELQQVLVNLIRNAVQAIPDHNGSITISTRDWLEKGVMIDVKDNGAGIPDEKIDKIFNPFFTTKQQVGSEGTGLGLSLSYSLIHRYGGNITATSRPGEGATFTIWLLLKPKMIEDEQELIEQLFEIEQLQDAPPKII</sequence>
<comment type="subcellular location">
    <subcellularLocation>
        <location evidence="2">Cell membrane</location>
        <topology evidence="2">Multi-pass membrane protein</topology>
    </subcellularLocation>
</comment>
<proteinExistence type="predicted"/>
<evidence type="ECO:0000256" key="6">
    <source>
        <dbReference type="ARBA" id="ARBA00022679"/>
    </source>
</evidence>
<dbReference type="Pfam" id="PF17202">
    <property type="entry name" value="sCache_3_3"/>
    <property type="match status" value="1"/>
</dbReference>
<dbReference type="PROSITE" id="PS50109">
    <property type="entry name" value="HIS_KIN"/>
    <property type="match status" value="1"/>
</dbReference>
<evidence type="ECO:0000256" key="4">
    <source>
        <dbReference type="ARBA" id="ARBA00022475"/>
    </source>
</evidence>
<dbReference type="PRINTS" id="PR00344">
    <property type="entry name" value="BCTRLSENSOR"/>
</dbReference>
<dbReference type="InterPro" id="IPR003661">
    <property type="entry name" value="HisK_dim/P_dom"/>
</dbReference>
<evidence type="ECO:0000256" key="5">
    <source>
        <dbReference type="ARBA" id="ARBA00022553"/>
    </source>
</evidence>
<dbReference type="InterPro" id="IPR005467">
    <property type="entry name" value="His_kinase_dom"/>
</dbReference>
<evidence type="ECO:0000256" key="1">
    <source>
        <dbReference type="ARBA" id="ARBA00000085"/>
    </source>
</evidence>
<dbReference type="InterPro" id="IPR033463">
    <property type="entry name" value="sCache_3"/>
</dbReference>
<dbReference type="SMART" id="SM00388">
    <property type="entry name" value="HisKA"/>
    <property type="match status" value="1"/>
</dbReference>
<evidence type="ECO:0000256" key="7">
    <source>
        <dbReference type="ARBA" id="ARBA00022692"/>
    </source>
</evidence>
<dbReference type="Pfam" id="PF00512">
    <property type="entry name" value="HisKA"/>
    <property type="match status" value="1"/>
</dbReference>
<evidence type="ECO:0000256" key="10">
    <source>
        <dbReference type="ARBA" id="ARBA00023136"/>
    </source>
</evidence>
<dbReference type="Pfam" id="PF02518">
    <property type="entry name" value="HATPase_c"/>
    <property type="match status" value="1"/>
</dbReference>
<dbReference type="InterPro" id="IPR003660">
    <property type="entry name" value="HAMP_dom"/>
</dbReference>
<dbReference type="PANTHER" id="PTHR43065">
    <property type="entry name" value="SENSOR HISTIDINE KINASE"/>
    <property type="match status" value="1"/>
</dbReference>
<evidence type="ECO:0000313" key="14">
    <source>
        <dbReference type="EMBL" id="PWQ95066.1"/>
    </source>
</evidence>
<feature type="domain" description="Histidine kinase" evidence="12">
    <location>
        <begin position="468"/>
        <end position="683"/>
    </location>
</feature>
<dbReference type="EC" id="2.7.13.3" evidence="3"/>
<dbReference type="InterPro" id="IPR003594">
    <property type="entry name" value="HATPase_dom"/>
</dbReference>
<comment type="caution">
    <text evidence="14">The sequence shown here is derived from an EMBL/GenBank/DDBJ whole genome shotgun (WGS) entry which is preliminary data.</text>
</comment>
<evidence type="ECO:0000256" key="11">
    <source>
        <dbReference type="SAM" id="Phobius"/>
    </source>
</evidence>
<protein>
    <recommendedName>
        <fullName evidence="3">histidine kinase</fullName>
        <ecNumber evidence="3">2.7.13.3</ecNumber>
    </recommendedName>
</protein>
<dbReference type="SUPFAM" id="SSF47384">
    <property type="entry name" value="Homodimeric domain of signal transducing histidine kinase"/>
    <property type="match status" value="1"/>
</dbReference>
<dbReference type="Pfam" id="PF00672">
    <property type="entry name" value="HAMP"/>
    <property type="match status" value="1"/>
</dbReference>
<dbReference type="Gene3D" id="1.10.287.130">
    <property type="match status" value="1"/>
</dbReference>
<dbReference type="SUPFAM" id="SSF103190">
    <property type="entry name" value="Sensory domain-like"/>
    <property type="match status" value="1"/>
</dbReference>
<reference evidence="14 15" key="1">
    <citation type="submission" date="2018-05" db="EMBL/GenBank/DDBJ databases">
        <title>Leucothrix arctica sp. nov., isolated from Arctic seawater.</title>
        <authorList>
            <person name="Choi A."/>
            <person name="Baek K."/>
        </authorList>
    </citation>
    <scope>NUCLEOTIDE SEQUENCE [LARGE SCALE GENOMIC DNA]</scope>
    <source>
        <strain evidence="14 15">JCM 18388</strain>
    </source>
</reference>
<keyword evidence="9 11" id="KW-1133">Transmembrane helix</keyword>
<dbReference type="PANTHER" id="PTHR43065:SF22">
    <property type="entry name" value="HISTIDINE KINASE"/>
    <property type="match status" value="1"/>
</dbReference>
<dbReference type="GO" id="GO:0000155">
    <property type="term" value="F:phosphorelay sensor kinase activity"/>
    <property type="evidence" value="ECO:0007669"/>
    <property type="project" value="InterPro"/>
</dbReference>
<dbReference type="InterPro" id="IPR004358">
    <property type="entry name" value="Sig_transdc_His_kin-like_C"/>
</dbReference>
<keyword evidence="8 14" id="KW-0418">Kinase</keyword>
<feature type="domain" description="HAMP" evidence="13">
    <location>
        <begin position="360"/>
        <end position="412"/>
    </location>
</feature>
<evidence type="ECO:0000256" key="9">
    <source>
        <dbReference type="ARBA" id="ARBA00022989"/>
    </source>
</evidence>
<dbReference type="EMBL" id="QGKM01000050">
    <property type="protein sequence ID" value="PWQ95066.1"/>
    <property type="molecule type" value="Genomic_DNA"/>
</dbReference>
<gene>
    <name evidence="14" type="ORF">DKW60_15625</name>
</gene>
<dbReference type="OrthoDB" id="9772100at2"/>
<dbReference type="AlphaFoldDB" id="A0A317C937"/>
<dbReference type="Gene3D" id="3.30.565.10">
    <property type="entry name" value="Histidine kinase-like ATPase, C-terminal domain"/>
    <property type="match status" value="1"/>
</dbReference>
<evidence type="ECO:0000259" key="13">
    <source>
        <dbReference type="PROSITE" id="PS50885"/>
    </source>
</evidence>
<dbReference type="SMART" id="SM00387">
    <property type="entry name" value="HATPase_c"/>
    <property type="match status" value="1"/>
</dbReference>
<dbReference type="CDD" id="cd00075">
    <property type="entry name" value="HATPase"/>
    <property type="match status" value="1"/>
</dbReference>
<evidence type="ECO:0000256" key="8">
    <source>
        <dbReference type="ARBA" id="ARBA00022777"/>
    </source>
</evidence>
<dbReference type="InterPro" id="IPR036097">
    <property type="entry name" value="HisK_dim/P_sf"/>
</dbReference>
<evidence type="ECO:0000256" key="2">
    <source>
        <dbReference type="ARBA" id="ARBA00004651"/>
    </source>
</evidence>
<evidence type="ECO:0000313" key="15">
    <source>
        <dbReference type="Proteomes" id="UP000245539"/>
    </source>
</evidence>
<feature type="transmembrane region" description="Helical" evidence="11">
    <location>
        <begin position="333"/>
        <end position="356"/>
    </location>
</feature>
<dbReference type="PROSITE" id="PS50885">
    <property type="entry name" value="HAMP"/>
    <property type="match status" value="1"/>
</dbReference>
<keyword evidence="7 11" id="KW-0812">Transmembrane</keyword>
<keyword evidence="4" id="KW-1003">Cell membrane</keyword>
<keyword evidence="10 11" id="KW-0472">Membrane</keyword>
<dbReference type="RefSeq" id="WP_109838597.1">
    <property type="nucleotide sequence ID" value="NZ_QGKM01000050.1"/>
</dbReference>
<keyword evidence="15" id="KW-1185">Reference proteome</keyword>
<dbReference type="CDD" id="cd06225">
    <property type="entry name" value="HAMP"/>
    <property type="match status" value="1"/>
</dbReference>
<organism evidence="14 15">
    <name type="scientific">Leucothrix pacifica</name>
    <dbReference type="NCBI Taxonomy" id="1247513"/>
    <lineage>
        <taxon>Bacteria</taxon>
        <taxon>Pseudomonadati</taxon>
        <taxon>Pseudomonadota</taxon>
        <taxon>Gammaproteobacteria</taxon>
        <taxon>Thiotrichales</taxon>
        <taxon>Thiotrichaceae</taxon>
        <taxon>Leucothrix</taxon>
    </lineage>
</organism>
<evidence type="ECO:0000259" key="12">
    <source>
        <dbReference type="PROSITE" id="PS50109"/>
    </source>
</evidence>
<dbReference type="Gene3D" id="6.10.340.10">
    <property type="match status" value="1"/>
</dbReference>
<comment type="catalytic activity">
    <reaction evidence="1">
        <text>ATP + protein L-histidine = ADP + protein N-phospho-L-histidine.</text>
        <dbReference type="EC" id="2.7.13.3"/>
    </reaction>
</comment>
<dbReference type="SUPFAM" id="SSF55874">
    <property type="entry name" value="ATPase domain of HSP90 chaperone/DNA topoisomerase II/histidine kinase"/>
    <property type="match status" value="1"/>
</dbReference>
<keyword evidence="5" id="KW-0597">Phosphoprotein</keyword>
<dbReference type="CDD" id="cd00082">
    <property type="entry name" value="HisKA"/>
    <property type="match status" value="1"/>
</dbReference>